<feature type="domain" description="Type II secretion system protein GspB C-terminal" evidence="2">
    <location>
        <begin position="209"/>
        <end position="268"/>
    </location>
</feature>
<gene>
    <name evidence="3" type="ORF">VCO01S_15530</name>
</gene>
<dbReference type="Proteomes" id="UP000318242">
    <property type="component" value="Unassembled WGS sequence"/>
</dbReference>
<dbReference type="EMBL" id="BJLH01000006">
    <property type="protein sequence ID" value="GEA60360.1"/>
    <property type="molecule type" value="Genomic_DNA"/>
</dbReference>
<keyword evidence="4" id="KW-1185">Reference proteome</keyword>
<dbReference type="InterPro" id="IPR032389">
    <property type="entry name" value="GspB_C"/>
</dbReference>
<evidence type="ECO:0000313" key="3">
    <source>
        <dbReference type="EMBL" id="GEA60360.1"/>
    </source>
</evidence>
<proteinExistence type="predicted"/>
<feature type="transmembrane region" description="Helical" evidence="1">
    <location>
        <begin position="40"/>
        <end position="58"/>
    </location>
</feature>
<protein>
    <recommendedName>
        <fullName evidence="2">Type II secretion system protein GspB C-terminal domain-containing protein</fullName>
    </recommendedName>
</protein>
<evidence type="ECO:0000256" key="1">
    <source>
        <dbReference type="SAM" id="Phobius"/>
    </source>
</evidence>
<comment type="caution">
    <text evidence="3">The sequence shown here is derived from an EMBL/GenBank/DDBJ whole genome shotgun (WGS) entry which is preliminary data.</text>
</comment>
<name>A0A4Y3INQ3_9VIBR</name>
<keyword evidence="1" id="KW-1133">Transmembrane helix</keyword>
<keyword evidence="1" id="KW-0472">Membrane</keyword>
<dbReference type="GO" id="GO:0015627">
    <property type="term" value="C:type II protein secretion system complex"/>
    <property type="evidence" value="ECO:0007669"/>
    <property type="project" value="InterPro"/>
</dbReference>
<organism evidence="3 4">
    <name type="scientific">Vibrio comitans NBRC 102076</name>
    <dbReference type="NCBI Taxonomy" id="1219078"/>
    <lineage>
        <taxon>Bacteria</taxon>
        <taxon>Pseudomonadati</taxon>
        <taxon>Pseudomonadota</taxon>
        <taxon>Gammaproteobacteria</taxon>
        <taxon>Vibrionales</taxon>
        <taxon>Vibrionaceae</taxon>
        <taxon>Vibrio</taxon>
    </lineage>
</organism>
<reference evidence="3 4" key="1">
    <citation type="submission" date="2019-06" db="EMBL/GenBank/DDBJ databases">
        <title>Whole genome shotgun sequence of Vibrio comitans NBRC 102076.</title>
        <authorList>
            <person name="Hosoyama A."/>
            <person name="Uohara A."/>
            <person name="Ohji S."/>
            <person name="Ichikawa N."/>
        </authorList>
    </citation>
    <scope>NUCLEOTIDE SEQUENCE [LARGE SCALE GENOMIC DNA]</scope>
    <source>
        <strain evidence="3 4">NBRC 102076</strain>
    </source>
</reference>
<sequence>MSQVLKALEQSQKQFEQTSTLTNMSNLTQKTQSGIGKARLVIAIVAGLGLGVAGHAMLANSSLTQALAESLTPSLNRFLVDESASYSEVTRVIEPNLNVAFLPAKPPVALLPLPRIEQETQIVASPSRPEPQPAMTIDNVSLPEPVRTEGEWSLPELDLSGLSPELASSVASVLDNPSDYHVEEINEDELSNVQVAELDKDSERFRGRLPALNLQTHMYASNPKHRWVKVNGSELQEGDSIEGNIKIVEIAPRYIVVEFSGEKIEIPALYDWQG</sequence>
<dbReference type="OrthoDB" id="5432325at2"/>
<evidence type="ECO:0000313" key="4">
    <source>
        <dbReference type="Proteomes" id="UP000318242"/>
    </source>
</evidence>
<accession>A0A4Y3INQ3</accession>
<dbReference type="RefSeq" id="WP_141270801.1">
    <property type="nucleotide sequence ID" value="NZ_BJLH01000006.1"/>
</dbReference>
<dbReference type="AlphaFoldDB" id="A0A4Y3INQ3"/>
<keyword evidence="1" id="KW-0812">Transmembrane</keyword>
<evidence type="ECO:0000259" key="2">
    <source>
        <dbReference type="Pfam" id="PF16537"/>
    </source>
</evidence>
<dbReference type="Pfam" id="PF16537">
    <property type="entry name" value="T2SSB"/>
    <property type="match status" value="1"/>
</dbReference>